<keyword evidence="4" id="KW-0808">Transferase</keyword>
<dbReference type="PROSITE" id="PS50113">
    <property type="entry name" value="PAC"/>
    <property type="match status" value="1"/>
</dbReference>
<dbReference type="PANTHER" id="PTHR43155:SF2">
    <property type="entry name" value="CYCLIC DI-GMP PHOSPHODIESTERASE PA4108"/>
    <property type="match status" value="1"/>
</dbReference>
<dbReference type="SMART" id="SM00091">
    <property type="entry name" value="PAS"/>
    <property type="match status" value="2"/>
</dbReference>
<dbReference type="InterPro" id="IPR003607">
    <property type="entry name" value="HD/PDEase_dom"/>
</dbReference>
<dbReference type="Proteomes" id="UP000292423">
    <property type="component" value="Unassembled WGS sequence"/>
</dbReference>
<dbReference type="InterPro" id="IPR000700">
    <property type="entry name" value="PAS-assoc_C"/>
</dbReference>
<dbReference type="Pfam" id="PF13487">
    <property type="entry name" value="HD_5"/>
    <property type="match status" value="1"/>
</dbReference>
<dbReference type="SMART" id="SM00471">
    <property type="entry name" value="HDc"/>
    <property type="match status" value="1"/>
</dbReference>
<dbReference type="InterPro" id="IPR000014">
    <property type="entry name" value="PAS"/>
</dbReference>
<dbReference type="GO" id="GO:0016740">
    <property type="term" value="F:transferase activity"/>
    <property type="evidence" value="ECO:0007669"/>
    <property type="project" value="UniProtKB-KW"/>
</dbReference>
<proteinExistence type="predicted"/>
<dbReference type="PROSITE" id="PS50112">
    <property type="entry name" value="PAS"/>
    <property type="match status" value="1"/>
</dbReference>
<feature type="domain" description="PAC" evidence="2">
    <location>
        <begin position="77"/>
        <end position="128"/>
    </location>
</feature>
<dbReference type="SUPFAM" id="SSF109604">
    <property type="entry name" value="HD-domain/PDEase-like"/>
    <property type="match status" value="1"/>
</dbReference>
<organism evidence="4 5">
    <name type="scientific">Fluviicoccus keumensis</name>
    <dbReference type="NCBI Taxonomy" id="1435465"/>
    <lineage>
        <taxon>Bacteria</taxon>
        <taxon>Pseudomonadati</taxon>
        <taxon>Pseudomonadota</taxon>
        <taxon>Gammaproteobacteria</taxon>
        <taxon>Moraxellales</taxon>
        <taxon>Moraxellaceae</taxon>
        <taxon>Fluviicoccus</taxon>
    </lineage>
</organism>
<dbReference type="NCBIfam" id="TIGR00277">
    <property type="entry name" value="HDIG"/>
    <property type="match status" value="1"/>
</dbReference>
<dbReference type="PANTHER" id="PTHR43155">
    <property type="entry name" value="CYCLIC DI-GMP PHOSPHODIESTERASE PA4108-RELATED"/>
    <property type="match status" value="1"/>
</dbReference>
<protein>
    <submittedName>
        <fullName evidence="4">PAS domain S-box-containing protein/putative nucleotidyltransferase with HDIG domain</fullName>
    </submittedName>
</protein>
<dbReference type="SUPFAM" id="SSF55785">
    <property type="entry name" value="PYP-like sensor domain (PAS domain)"/>
    <property type="match status" value="2"/>
</dbReference>
<dbReference type="SMART" id="SM00086">
    <property type="entry name" value="PAC"/>
    <property type="match status" value="1"/>
</dbReference>
<dbReference type="Gene3D" id="1.10.3210.10">
    <property type="entry name" value="Hypothetical protein af1432"/>
    <property type="match status" value="1"/>
</dbReference>
<accession>A0A4V2G639</accession>
<comment type="caution">
    <text evidence="4">The sequence shown here is derived from an EMBL/GenBank/DDBJ whole genome shotgun (WGS) entry which is preliminary data.</text>
</comment>
<dbReference type="RefSeq" id="WP_130412476.1">
    <property type="nucleotide sequence ID" value="NZ_SHKX01000011.1"/>
</dbReference>
<gene>
    <name evidence="4" type="ORF">EV700_1591</name>
</gene>
<name>A0A4V2G639_9GAMM</name>
<dbReference type="InterPro" id="IPR037522">
    <property type="entry name" value="HD_GYP_dom"/>
</dbReference>
<dbReference type="InterPro" id="IPR001610">
    <property type="entry name" value="PAC"/>
</dbReference>
<dbReference type="PROSITE" id="PS51832">
    <property type="entry name" value="HD_GYP"/>
    <property type="match status" value="1"/>
</dbReference>
<feature type="domain" description="HD-GYP" evidence="3">
    <location>
        <begin position="258"/>
        <end position="450"/>
    </location>
</feature>
<dbReference type="CDD" id="cd00130">
    <property type="entry name" value="PAS"/>
    <property type="match status" value="1"/>
</dbReference>
<evidence type="ECO:0000313" key="4">
    <source>
        <dbReference type="EMBL" id="RZU47196.1"/>
    </source>
</evidence>
<dbReference type="Gene3D" id="3.30.450.20">
    <property type="entry name" value="PAS domain"/>
    <property type="match status" value="2"/>
</dbReference>
<feature type="domain" description="PAS" evidence="1">
    <location>
        <begin position="10"/>
        <end position="49"/>
    </location>
</feature>
<dbReference type="InterPro" id="IPR035965">
    <property type="entry name" value="PAS-like_dom_sf"/>
</dbReference>
<evidence type="ECO:0000313" key="5">
    <source>
        <dbReference type="Proteomes" id="UP000292423"/>
    </source>
</evidence>
<dbReference type="Pfam" id="PF13426">
    <property type="entry name" value="PAS_9"/>
    <property type="match status" value="1"/>
</dbReference>
<dbReference type="OrthoDB" id="9802066at2"/>
<dbReference type="EMBL" id="SHKX01000011">
    <property type="protein sequence ID" value="RZU47196.1"/>
    <property type="molecule type" value="Genomic_DNA"/>
</dbReference>
<dbReference type="AlphaFoldDB" id="A0A4V2G639"/>
<dbReference type="GO" id="GO:0008081">
    <property type="term" value="F:phosphoric diester hydrolase activity"/>
    <property type="evidence" value="ECO:0007669"/>
    <property type="project" value="UniProtKB-ARBA"/>
</dbReference>
<keyword evidence="5" id="KW-1185">Reference proteome</keyword>
<evidence type="ECO:0000259" key="3">
    <source>
        <dbReference type="PROSITE" id="PS51832"/>
    </source>
</evidence>
<reference evidence="4 5" key="1">
    <citation type="submission" date="2019-02" db="EMBL/GenBank/DDBJ databases">
        <title>Genomic Encyclopedia of Type Strains, Phase IV (KMG-IV): sequencing the most valuable type-strain genomes for metagenomic binning, comparative biology and taxonomic classification.</title>
        <authorList>
            <person name="Goeker M."/>
        </authorList>
    </citation>
    <scope>NUCLEOTIDE SEQUENCE [LARGE SCALE GENOMIC DNA]</scope>
    <source>
        <strain evidence="4 5">DSM 105135</strain>
    </source>
</reference>
<evidence type="ECO:0000259" key="2">
    <source>
        <dbReference type="PROSITE" id="PS50113"/>
    </source>
</evidence>
<dbReference type="NCBIfam" id="TIGR00229">
    <property type="entry name" value="sensory_box"/>
    <property type="match status" value="1"/>
</dbReference>
<dbReference type="CDD" id="cd00077">
    <property type="entry name" value="HDc"/>
    <property type="match status" value="1"/>
</dbReference>
<dbReference type="InterPro" id="IPR006675">
    <property type="entry name" value="HDIG_dom"/>
</dbReference>
<evidence type="ECO:0000259" key="1">
    <source>
        <dbReference type="PROSITE" id="PS50112"/>
    </source>
</evidence>
<sequence length="450" mass="50744">MTSAHPNGFYQSVFEHSMEAVFLTSPDGTIFAANPAACSLFGYSESEMLLLGRSALIDSSGPAFAGFLEQRRHSGRARGEFEGIRADGGRFPVEVSSEQFSDDQDSPRTIMIVRDLTERKRTEQELIESQVLLGAIINSTADLIWSVDAETLTLVWFNRAFSEYFWAHHGVRVWHGMGAEDLFLQQREVLVWRGLFLKVLEDGVLSTEYTSPINGIVLQLNLSLLKRDGKVFGISAFGRDITELRRSEQKIADYVRQLENSMQQTLLAVANMVEMRDPYTSGHERRVGIIAGDIARELGWPEEKCRNLELIATVHDIGKIAIPGDILTKPSRLTPIEYKLVQSHVERGYEILKDVDFPLPIAEIIYEHHERMDGSGYPRGLKGDQIRPEARILAVADVLESMASHRPYRPALGMDTAIREIEEHRGTWFDPVVVDAILRMIREKGYSLPT</sequence>